<gene>
    <name evidence="2" type="ORF">HYG81_17790</name>
</gene>
<proteinExistence type="predicted"/>
<dbReference type="OrthoDB" id="177867at2157"/>
<keyword evidence="1" id="KW-0812">Transmembrane</keyword>
<dbReference type="GeneID" id="56145097"/>
<feature type="transmembrane region" description="Helical" evidence="1">
    <location>
        <begin position="86"/>
        <end position="106"/>
    </location>
</feature>
<name>A0A7D6GUQ6_9EURY</name>
<keyword evidence="3" id="KW-1185">Reference proteome</keyword>
<keyword evidence="1" id="KW-1133">Transmembrane helix</keyword>
<feature type="transmembrane region" description="Helical" evidence="1">
    <location>
        <begin position="19"/>
        <end position="38"/>
    </location>
</feature>
<keyword evidence="1" id="KW-0472">Membrane</keyword>
<reference evidence="2 3" key="1">
    <citation type="submission" date="2020-07" db="EMBL/GenBank/DDBJ databases">
        <title>Natrinema (YPL30) sp. nov. and Haloterrigena xxxxxx (YPL8) sp. nov., isolated from a salt mine.</title>
        <authorList>
            <person name="Cui H."/>
        </authorList>
    </citation>
    <scope>NUCLEOTIDE SEQUENCE [LARGE SCALE GENOMIC DNA]</scope>
    <source>
        <strain evidence="2 3">YPL13</strain>
    </source>
</reference>
<dbReference type="RefSeq" id="WP_180841085.1">
    <property type="nucleotide sequence ID" value="NZ_CP059154.1"/>
</dbReference>
<feature type="transmembrane region" description="Helical" evidence="1">
    <location>
        <begin position="58"/>
        <end position="79"/>
    </location>
</feature>
<organism evidence="2 3">
    <name type="scientific">Natrinema zhouii</name>
    <dbReference type="NCBI Taxonomy" id="1710539"/>
    <lineage>
        <taxon>Archaea</taxon>
        <taxon>Methanobacteriati</taxon>
        <taxon>Methanobacteriota</taxon>
        <taxon>Stenosarchaea group</taxon>
        <taxon>Halobacteria</taxon>
        <taxon>Halobacteriales</taxon>
        <taxon>Natrialbaceae</taxon>
        <taxon>Natrinema</taxon>
    </lineage>
</organism>
<protein>
    <submittedName>
        <fullName evidence="2">Uncharacterized protein</fullName>
    </submittedName>
</protein>
<evidence type="ECO:0000256" key="1">
    <source>
        <dbReference type="SAM" id="Phobius"/>
    </source>
</evidence>
<dbReference type="Proteomes" id="UP000510869">
    <property type="component" value="Chromosome"/>
</dbReference>
<evidence type="ECO:0000313" key="3">
    <source>
        <dbReference type="Proteomes" id="UP000510869"/>
    </source>
</evidence>
<evidence type="ECO:0000313" key="2">
    <source>
        <dbReference type="EMBL" id="QLK25904.1"/>
    </source>
</evidence>
<feature type="transmembrane region" description="Helical" evidence="1">
    <location>
        <begin position="112"/>
        <end position="135"/>
    </location>
</feature>
<dbReference type="Pfam" id="PF19545">
    <property type="entry name" value="DUF6069"/>
    <property type="match status" value="1"/>
</dbReference>
<dbReference type="InterPro" id="IPR045713">
    <property type="entry name" value="DUF6069"/>
</dbReference>
<dbReference type="AlphaFoldDB" id="A0A7D6GUQ6"/>
<sequence length="142" mass="14557">MNTETNPSSSSRNLSLRDIALSGAVALVLSLLINWLIVFGANTGGIAPELMALNYGPVSLFTTLSVVGATVTYVVLARVAANPDRLFAAVAAIVLLLSLVPDFTVIPSEPGGSLVAGAILGAMHVATAVVCVGALTDLRNRR</sequence>
<dbReference type="KEGG" id="nay:HYG81_17790"/>
<dbReference type="EMBL" id="CP059154">
    <property type="protein sequence ID" value="QLK25904.1"/>
    <property type="molecule type" value="Genomic_DNA"/>
</dbReference>
<accession>A0A7D6GUQ6</accession>